<proteinExistence type="inferred from homology"/>
<dbReference type="InterPro" id="IPR000878">
    <property type="entry name" value="4pyrrol_Mease"/>
</dbReference>
<protein>
    <recommendedName>
        <fullName evidence="1">uroporphyrinogen-III C-methyltransferase</fullName>
        <ecNumber evidence="1">2.1.1.107</ecNumber>
    </recommendedName>
</protein>
<dbReference type="InterPro" id="IPR003043">
    <property type="entry name" value="Uropor_MeTrfase_CS"/>
</dbReference>
<dbReference type="InterPro" id="IPR050161">
    <property type="entry name" value="Siro_Cobalamin_biosynth"/>
</dbReference>
<dbReference type="PROSITE" id="PS00839">
    <property type="entry name" value="SUMT_1"/>
    <property type="match status" value="1"/>
</dbReference>
<dbReference type="InterPro" id="IPR003754">
    <property type="entry name" value="4pyrrol_synth_uPrphyn_synth"/>
</dbReference>
<dbReference type="OrthoDB" id="9815856at2"/>
<dbReference type="AlphaFoldDB" id="A0A1M6L736"/>
<dbReference type="InterPro" id="IPR036108">
    <property type="entry name" value="4pyrrol_syn_uPrphyn_synt_sf"/>
</dbReference>
<name>A0A1M6L736_9FIRM</name>
<dbReference type="CDD" id="cd06578">
    <property type="entry name" value="HemD"/>
    <property type="match status" value="1"/>
</dbReference>
<keyword evidence="2 6" id="KW-0489">Methyltransferase</keyword>
<dbReference type="Pfam" id="PF00590">
    <property type="entry name" value="TP_methylase"/>
    <property type="match status" value="1"/>
</dbReference>
<evidence type="ECO:0000256" key="6">
    <source>
        <dbReference type="RuleBase" id="RU003960"/>
    </source>
</evidence>
<sequence length="514" mass="56099">MKKGTVYLVGAGPGDPGLITVKGLACIQKADVIVYDRLVSPKLLFHAAPGAERIYVGKSPSGHAMTQEEINQLLVERALKGQVVVRLKGGDPFVFGRGGEEAEALAEASVPFEVVPGITSAVAVPAYAGIPVTHRDCTSTLAVITGNEDPSKESSRINWEKLATGADTLVLLMGMANLESIVQQLVRHGRDPQTPVAVIRWGTRPEQKTVVGILENIVSRAMEAGVTNPAVIIVGEVVTLREKLSWYEKKPLFGKRVLVTRSREQASQLSRAIEALGGEAVEFPTIQIVEPESYEPMDGAIARLDSYRWIIFTSVNGVRFFFSRLLQQGKDVRDLKGANLCAIGPKTKEALERYALKVTHVPDEYRAEQIIAGLKDQIKPGERVLLPRADIARKVLTEMLSGLGAVVDEVVAYRTIPAREDTQLVRQMLAEGKIHIITFTSSSTVRSFVELLKEHQLSRLLQGITVACIGPVTAQTARELGLPVHVQARRYTIEGLVEAVVEAVQGRNQNDQYQ</sequence>
<dbReference type="PROSITE" id="PS00840">
    <property type="entry name" value="SUMT_2"/>
    <property type="match status" value="1"/>
</dbReference>
<feature type="domain" description="Tetrapyrrole methylase" evidence="7">
    <location>
        <begin position="5"/>
        <end position="216"/>
    </location>
</feature>
<dbReference type="RefSeq" id="WP_072870925.1">
    <property type="nucleotide sequence ID" value="NZ_FQZM01000048.1"/>
</dbReference>
<dbReference type="InterPro" id="IPR035996">
    <property type="entry name" value="4pyrrol_Methylase_sf"/>
</dbReference>
<keyword evidence="10" id="KW-1185">Reference proteome</keyword>
<dbReference type="GO" id="GO:0004852">
    <property type="term" value="F:uroporphyrinogen-III synthase activity"/>
    <property type="evidence" value="ECO:0007669"/>
    <property type="project" value="InterPro"/>
</dbReference>
<dbReference type="EC" id="2.1.1.107" evidence="1"/>
<dbReference type="STRING" id="1121432.SAMN02745219_03068"/>
<evidence type="ECO:0000259" key="8">
    <source>
        <dbReference type="Pfam" id="PF02602"/>
    </source>
</evidence>
<dbReference type="Pfam" id="PF02602">
    <property type="entry name" value="HEM4"/>
    <property type="match status" value="1"/>
</dbReference>
<dbReference type="SUPFAM" id="SSF69618">
    <property type="entry name" value="HemD-like"/>
    <property type="match status" value="1"/>
</dbReference>
<dbReference type="InterPro" id="IPR006366">
    <property type="entry name" value="CobA/CysG_C"/>
</dbReference>
<keyword evidence="3 6" id="KW-0808">Transferase</keyword>
<dbReference type="Gene3D" id="3.40.50.10090">
    <property type="match status" value="2"/>
</dbReference>
<dbReference type="Proteomes" id="UP000184529">
    <property type="component" value="Unassembled WGS sequence"/>
</dbReference>
<reference evidence="10" key="1">
    <citation type="submission" date="2016-11" db="EMBL/GenBank/DDBJ databases">
        <authorList>
            <person name="Varghese N."/>
            <person name="Submissions S."/>
        </authorList>
    </citation>
    <scope>NUCLEOTIDE SEQUENCE [LARGE SCALE GENOMIC DNA]</scope>
    <source>
        <strain evidence="10">DSM 16057</strain>
    </source>
</reference>
<dbReference type="NCBIfam" id="TIGR01469">
    <property type="entry name" value="cobA_cysG_Cterm"/>
    <property type="match status" value="1"/>
</dbReference>
<dbReference type="Gene3D" id="3.40.1010.10">
    <property type="entry name" value="Cobalt-precorrin-4 Transmethylase, Domain 1"/>
    <property type="match status" value="1"/>
</dbReference>
<dbReference type="EMBL" id="FQZM01000048">
    <property type="protein sequence ID" value="SHJ67015.1"/>
    <property type="molecule type" value="Genomic_DNA"/>
</dbReference>
<dbReference type="PANTHER" id="PTHR45790:SF3">
    <property type="entry name" value="S-ADENOSYL-L-METHIONINE-DEPENDENT UROPORPHYRINOGEN III METHYLTRANSFERASE, CHLOROPLASTIC"/>
    <property type="match status" value="1"/>
</dbReference>
<dbReference type="GO" id="GO:0019354">
    <property type="term" value="P:siroheme biosynthetic process"/>
    <property type="evidence" value="ECO:0007669"/>
    <property type="project" value="InterPro"/>
</dbReference>
<comment type="similarity">
    <text evidence="6">Belongs to the precorrin methyltransferase family.</text>
</comment>
<dbReference type="CDD" id="cd11642">
    <property type="entry name" value="SUMT"/>
    <property type="match status" value="1"/>
</dbReference>
<gene>
    <name evidence="9" type="ORF">SAMN02745219_03068</name>
</gene>
<dbReference type="FunFam" id="3.40.50.10090:FF:000001">
    <property type="entry name" value="Bifunctional uroporphyrinogen-III C-methyltransferase/uroporphyrinogen-III synthase"/>
    <property type="match status" value="1"/>
</dbReference>
<feature type="domain" description="Tetrapyrrole biosynthesis uroporphyrinogen III synthase" evidence="8">
    <location>
        <begin position="268"/>
        <end position="498"/>
    </location>
</feature>
<dbReference type="InterPro" id="IPR014776">
    <property type="entry name" value="4pyrrole_Mease_sub2"/>
</dbReference>
<keyword evidence="5" id="KW-0627">Porphyrin biosynthesis</keyword>
<evidence type="ECO:0000313" key="9">
    <source>
        <dbReference type="EMBL" id="SHJ67015.1"/>
    </source>
</evidence>
<evidence type="ECO:0000256" key="2">
    <source>
        <dbReference type="ARBA" id="ARBA00022603"/>
    </source>
</evidence>
<dbReference type="SUPFAM" id="SSF53790">
    <property type="entry name" value="Tetrapyrrole methylase"/>
    <property type="match status" value="1"/>
</dbReference>
<dbReference type="GO" id="GO:0032259">
    <property type="term" value="P:methylation"/>
    <property type="evidence" value="ECO:0007669"/>
    <property type="project" value="UniProtKB-KW"/>
</dbReference>
<dbReference type="FunFam" id="3.40.1010.10:FF:000001">
    <property type="entry name" value="Siroheme synthase"/>
    <property type="match status" value="1"/>
</dbReference>
<accession>A0A1M6L736</accession>
<evidence type="ECO:0000313" key="10">
    <source>
        <dbReference type="Proteomes" id="UP000184529"/>
    </source>
</evidence>
<evidence type="ECO:0000256" key="1">
    <source>
        <dbReference type="ARBA" id="ARBA00012162"/>
    </source>
</evidence>
<evidence type="ECO:0000256" key="5">
    <source>
        <dbReference type="ARBA" id="ARBA00023244"/>
    </source>
</evidence>
<dbReference type="InterPro" id="IPR014777">
    <property type="entry name" value="4pyrrole_Mease_sub1"/>
</dbReference>
<dbReference type="Gene3D" id="3.30.950.10">
    <property type="entry name" value="Methyltransferase, Cobalt-precorrin-4 Transmethylase, Domain 2"/>
    <property type="match status" value="1"/>
</dbReference>
<dbReference type="FunFam" id="3.30.950.10:FF:000001">
    <property type="entry name" value="Siroheme synthase"/>
    <property type="match status" value="1"/>
</dbReference>
<dbReference type="GO" id="GO:0004851">
    <property type="term" value="F:uroporphyrin-III C-methyltransferase activity"/>
    <property type="evidence" value="ECO:0007669"/>
    <property type="project" value="UniProtKB-EC"/>
</dbReference>
<dbReference type="PANTHER" id="PTHR45790">
    <property type="entry name" value="SIROHEME SYNTHASE-RELATED"/>
    <property type="match status" value="1"/>
</dbReference>
<organism evidence="9 10">
    <name type="scientific">Desulfofundulus thermosubterraneus DSM 16057</name>
    <dbReference type="NCBI Taxonomy" id="1121432"/>
    <lineage>
        <taxon>Bacteria</taxon>
        <taxon>Bacillati</taxon>
        <taxon>Bacillota</taxon>
        <taxon>Clostridia</taxon>
        <taxon>Eubacteriales</taxon>
        <taxon>Peptococcaceae</taxon>
        <taxon>Desulfofundulus</taxon>
    </lineage>
</organism>
<dbReference type="NCBIfam" id="NF004790">
    <property type="entry name" value="PRK06136.1"/>
    <property type="match status" value="1"/>
</dbReference>
<evidence type="ECO:0000259" key="7">
    <source>
        <dbReference type="Pfam" id="PF00590"/>
    </source>
</evidence>
<evidence type="ECO:0000256" key="3">
    <source>
        <dbReference type="ARBA" id="ARBA00022679"/>
    </source>
</evidence>
<keyword evidence="4" id="KW-0949">S-adenosyl-L-methionine</keyword>
<evidence type="ECO:0000256" key="4">
    <source>
        <dbReference type="ARBA" id="ARBA00022691"/>
    </source>
</evidence>